<dbReference type="EMBL" id="VYUT01000008">
    <property type="protein sequence ID" value="KAA9205701.1"/>
    <property type="molecule type" value="Genomic_DNA"/>
</dbReference>
<gene>
    <name evidence="2" type="ORF">F6X95_06680</name>
</gene>
<proteinExistence type="predicted"/>
<evidence type="ECO:0000256" key="1">
    <source>
        <dbReference type="SAM" id="SignalP"/>
    </source>
</evidence>
<dbReference type="AlphaFoldDB" id="A0A5N0YRQ7"/>
<dbReference type="Proteomes" id="UP000326078">
    <property type="component" value="Unassembled WGS sequence"/>
</dbReference>
<reference evidence="2 3" key="1">
    <citation type="submission" date="2019-09" db="EMBL/GenBank/DDBJ databases">
        <title>Vancomyinc resistant enterococci isolated from farm animals in Switzerland.</title>
        <authorList>
            <person name="Stevens M.J.A."/>
            <person name="Stephan R."/>
            <person name="Morach M."/>
            <person name="Nuesch-Inderbinen M."/>
        </authorList>
    </citation>
    <scope>NUCLEOTIDE SEQUENCE [LARGE SCALE GENOMIC DNA]</scope>
    <source>
        <strain evidence="2 3">GH27</strain>
    </source>
</reference>
<keyword evidence="1" id="KW-0732">Signal</keyword>
<protein>
    <submittedName>
        <fullName evidence="2">Uncharacterized protein</fullName>
    </submittedName>
</protein>
<comment type="caution">
    <text evidence="2">The sequence shown here is derived from an EMBL/GenBank/DDBJ whole genome shotgun (WGS) entry which is preliminary data.</text>
</comment>
<evidence type="ECO:0000313" key="3">
    <source>
        <dbReference type="Proteomes" id="UP000326078"/>
    </source>
</evidence>
<accession>A0A5N0YRQ7</accession>
<name>A0A5N0YRQ7_9ENTE</name>
<organism evidence="2 3">
    <name type="scientific">Enterococcus durans</name>
    <dbReference type="NCBI Taxonomy" id="53345"/>
    <lineage>
        <taxon>Bacteria</taxon>
        <taxon>Bacillati</taxon>
        <taxon>Bacillota</taxon>
        <taxon>Bacilli</taxon>
        <taxon>Lactobacillales</taxon>
        <taxon>Enterococcaceae</taxon>
        <taxon>Enterococcus</taxon>
    </lineage>
</organism>
<sequence length="242" mass="26065">MFKTKFFALTSVAVLGLSIMVPLTEVVHASERSTVPEASILAVNSAVPDVDESRIDSLDTVDLQNFGVVDISQLSPDQLDNFKQAARYESEKVPLQTKAEKEAYYQALLSLYDINSENHGDFNKVTQELISQLNSISLTRSGHGWISVPFAASAFNLAINLVTGGVASAGVKALIKKYGTQKALDLLKRKIIGAVAVWGVKQITGINTIIKVVATALDPGTAIAKAIDARDKIPNNGYLEFT</sequence>
<feature type="signal peptide" evidence="1">
    <location>
        <begin position="1"/>
        <end position="29"/>
    </location>
</feature>
<evidence type="ECO:0000313" key="2">
    <source>
        <dbReference type="EMBL" id="KAA9205701.1"/>
    </source>
</evidence>
<dbReference type="RefSeq" id="WP_151080999.1">
    <property type="nucleotide sequence ID" value="NZ_VYUT01000008.1"/>
</dbReference>
<feature type="chain" id="PRO_5024794732" evidence="1">
    <location>
        <begin position="30"/>
        <end position="242"/>
    </location>
</feature>